<dbReference type="InterPro" id="IPR001633">
    <property type="entry name" value="EAL_dom"/>
</dbReference>
<dbReference type="RefSeq" id="WP_201327196.1">
    <property type="nucleotide sequence ID" value="NZ_AP017470.1"/>
</dbReference>
<feature type="domain" description="EAL" evidence="3">
    <location>
        <begin position="148"/>
        <end position="406"/>
    </location>
</feature>
<feature type="modified residue" description="4-aspartylphosphate" evidence="1">
    <location>
        <position position="58"/>
    </location>
</feature>
<dbReference type="Pfam" id="PF00563">
    <property type="entry name" value="EAL"/>
    <property type="match status" value="1"/>
</dbReference>
<dbReference type="PROSITE" id="PS50110">
    <property type="entry name" value="RESPONSE_REGULATORY"/>
    <property type="match status" value="1"/>
</dbReference>
<evidence type="ECO:0000313" key="5">
    <source>
        <dbReference type="Proteomes" id="UP000595564"/>
    </source>
</evidence>
<evidence type="ECO:0000259" key="3">
    <source>
        <dbReference type="PROSITE" id="PS50883"/>
    </source>
</evidence>
<proteinExistence type="predicted"/>
<dbReference type="Pfam" id="PF00072">
    <property type="entry name" value="Response_reg"/>
    <property type="match status" value="1"/>
</dbReference>
<dbReference type="InterPro" id="IPR001789">
    <property type="entry name" value="Sig_transdc_resp-reg_receiver"/>
</dbReference>
<dbReference type="SMART" id="SM00052">
    <property type="entry name" value="EAL"/>
    <property type="match status" value="1"/>
</dbReference>
<dbReference type="InterPro" id="IPR011006">
    <property type="entry name" value="CheY-like_superfamily"/>
</dbReference>
<dbReference type="SUPFAM" id="SSF52172">
    <property type="entry name" value="CheY-like"/>
    <property type="match status" value="1"/>
</dbReference>
<feature type="domain" description="Response regulatory" evidence="2">
    <location>
        <begin position="6"/>
        <end position="128"/>
    </location>
</feature>
<evidence type="ECO:0000313" key="4">
    <source>
        <dbReference type="EMBL" id="BBB32894.1"/>
    </source>
</evidence>
<gene>
    <name evidence="4" type="ORF">TTHT_1382</name>
</gene>
<evidence type="ECO:0000259" key="2">
    <source>
        <dbReference type="PROSITE" id="PS50110"/>
    </source>
</evidence>
<evidence type="ECO:0000256" key="1">
    <source>
        <dbReference type="PROSITE-ProRule" id="PRU00169"/>
    </source>
</evidence>
<dbReference type="PANTHER" id="PTHR33121">
    <property type="entry name" value="CYCLIC DI-GMP PHOSPHODIESTERASE PDEF"/>
    <property type="match status" value="1"/>
</dbReference>
<keyword evidence="5" id="KW-1185">Reference proteome</keyword>
<dbReference type="Gene3D" id="3.40.50.2300">
    <property type="match status" value="1"/>
</dbReference>
<name>A0A7R6SYK8_9BACT</name>
<dbReference type="PANTHER" id="PTHR33121:SF70">
    <property type="entry name" value="SIGNALING PROTEIN YKOW"/>
    <property type="match status" value="1"/>
</dbReference>
<dbReference type="InterPro" id="IPR050706">
    <property type="entry name" value="Cyclic-di-GMP_PDE-like"/>
</dbReference>
<organism evidence="4 5">
    <name type="scientific">Thermotomaculum hydrothermale</name>
    <dbReference type="NCBI Taxonomy" id="981385"/>
    <lineage>
        <taxon>Bacteria</taxon>
        <taxon>Pseudomonadati</taxon>
        <taxon>Acidobacteriota</taxon>
        <taxon>Holophagae</taxon>
        <taxon>Thermotomaculales</taxon>
        <taxon>Thermotomaculaceae</taxon>
        <taxon>Thermotomaculum</taxon>
    </lineage>
</organism>
<accession>A0A7R6SYK8</accession>
<dbReference type="AlphaFoldDB" id="A0A7R6SYK8"/>
<reference evidence="4 5" key="1">
    <citation type="journal article" date="2012" name="Extremophiles">
        <title>Thermotomaculum hydrothermale gen. nov., sp. nov., a novel heterotrophic thermophile within the phylum Acidobacteria from a deep-sea hydrothermal vent chimney in the Southern Okinawa Trough.</title>
        <authorList>
            <person name="Izumi H."/>
            <person name="Nunoura T."/>
            <person name="Miyazaki M."/>
            <person name="Mino S."/>
            <person name="Toki T."/>
            <person name="Takai K."/>
            <person name="Sako Y."/>
            <person name="Sawabe T."/>
            <person name="Nakagawa S."/>
        </authorList>
    </citation>
    <scope>NUCLEOTIDE SEQUENCE [LARGE SCALE GENOMIC DNA]</scope>
    <source>
        <strain evidence="4 5">AC55</strain>
    </source>
</reference>
<sequence>MSESLKVIIVEDDRFQRMVLKSMLKHFSVEEVVEFDNGKSAHDFFKKLDNEYDILFLDLNLPGYDGLKLLDFLQENKFIKNIVVLSGAGEDVLKSVKSYVSSNHFNILNVLKKPIAGHEFVLVIDNVVQNKLKKMEDSQKKRFEVAESSLSIADIEKAIKNREFVAFFQPQIDLETNKVVGAEALARWMHPELGLIPPYKFIPVLESSPLQIKKSFTYLMLERAIETLDRLNEIDSFEEFKISVNVFISLFENESMCDRIASWFNLLKRNYMKNIVFEVTESGLSRDKKMLNYSLTRLRLKGFELSLDDFGTGYSSLKQLAESPFTELKIDRAFVANIHNDKKNFTIAKMAAMLGRELNLKVIAEGCEVEKEVDVLKNLNVDVAQGYFFAKPMPFYEFKDFVIDFNSK</sequence>
<dbReference type="SUPFAM" id="SSF141868">
    <property type="entry name" value="EAL domain-like"/>
    <property type="match status" value="1"/>
</dbReference>
<dbReference type="GO" id="GO:0071111">
    <property type="term" value="F:cyclic-guanylate-specific phosphodiesterase activity"/>
    <property type="evidence" value="ECO:0007669"/>
    <property type="project" value="InterPro"/>
</dbReference>
<protein>
    <submittedName>
        <fullName evidence="4">Two-component system response regulator</fullName>
    </submittedName>
</protein>
<dbReference type="SMART" id="SM00448">
    <property type="entry name" value="REC"/>
    <property type="match status" value="1"/>
</dbReference>
<dbReference type="PROSITE" id="PS50883">
    <property type="entry name" value="EAL"/>
    <property type="match status" value="1"/>
</dbReference>
<dbReference type="InterPro" id="IPR035919">
    <property type="entry name" value="EAL_sf"/>
</dbReference>
<dbReference type="Gene3D" id="3.20.20.450">
    <property type="entry name" value="EAL domain"/>
    <property type="match status" value="1"/>
</dbReference>
<dbReference type="CDD" id="cd01948">
    <property type="entry name" value="EAL"/>
    <property type="match status" value="1"/>
</dbReference>
<dbReference type="KEGG" id="thyd:TTHT_1382"/>
<dbReference type="GO" id="GO:0000160">
    <property type="term" value="P:phosphorelay signal transduction system"/>
    <property type="evidence" value="ECO:0007669"/>
    <property type="project" value="InterPro"/>
</dbReference>
<keyword evidence="1" id="KW-0597">Phosphoprotein</keyword>
<dbReference type="Proteomes" id="UP000595564">
    <property type="component" value="Chromosome"/>
</dbReference>
<dbReference type="EMBL" id="AP017470">
    <property type="protein sequence ID" value="BBB32894.1"/>
    <property type="molecule type" value="Genomic_DNA"/>
</dbReference>